<proteinExistence type="predicted"/>
<feature type="non-terminal residue" evidence="1">
    <location>
        <position position="169"/>
    </location>
</feature>
<reference evidence="2" key="2">
    <citation type="submission" date="2015-01" db="EMBL/GenBank/DDBJ databases">
        <title>Evolutionary Origins and Diversification of the Mycorrhizal Mutualists.</title>
        <authorList>
            <consortium name="DOE Joint Genome Institute"/>
            <consortium name="Mycorrhizal Genomics Consortium"/>
            <person name="Kohler A."/>
            <person name="Kuo A."/>
            <person name="Nagy L.G."/>
            <person name="Floudas D."/>
            <person name="Copeland A."/>
            <person name="Barry K.W."/>
            <person name="Cichocki N."/>
            <person name="Veneault-Fourrey C."/>
            <person name="LaButti K."/>
            <person name="Lindquist E.A."/>
            <person name="Lipzen A."/>
            <person name="Lundell T."/>
            <person name="Morin E."/>
            <person name="Murat C."/>
            <person name="Riley R."/>
            <person name="Ohm R."/>
            <person name="Sun H."/>
            <person name="Tunlid A."/>
            <person name="Henrissat B."/>
            <person name="Grigoriev I.V."/>
            <person name="Hibbett D.S."/>
            <person name="Martin F."/>
        </authorList>
    </citation>
    <scope>NUCLEOTIDE SEQUENCE [LARGE SCALE GENOMIC DNA]</scope>
    <source>
        <strain evidence="2">441</strain>
    </source>
</reference>
<evidence type="ECO:0000313" key="1">
    <source>
        <dbReference type="EMBL" id="KIK22332.1"/>
    </source>
</evidence>
<organism evidence="1 2">
    <name type="scientific">Pisolithus microcarpus 441</name>
    <dbReference type="NCBI Taxonomy" id="765257"/>
    <lineage>
        <taxon>Eukaryota</taxon>
        <taxon>Fungi</taxon>
        <taxon>Dikarya</taxon>
        <taxon>Basidiomycota</taxon>
        <taxon>Agaricomycotina</taxon>
        <taxon>Agaricomycetes</taxon>
        <taxon>Agaricomycetidae</taxon>
        <taxon>Boletales</taxon>
        <taxon>Sclerodermatineae</taxon>
        <taxon>Pisolithaceae</taxon>
        <taxon>Pisolithus</taxon>
    </lineage>
</organism>
<protein>
    <submittedName>
        <fullName evidence="1">Uncharacterized protein</fullName>
    </submittedName>
</protein>
<sequence length="169" mass="19025">MLLDAITRAVLEHYTEQPPRTEDAWYGPWTTILTSLFPSTQGYIVTPLQRLASDDQSHIPDFIFGVVKLSTPPLTFRTVLIVKIKNTQHWPRGIPALRCQLGRQTDAAFEGTAGDKVYWIGAIGPHWQYGEKIDDGGAVEELIEWHDTIHDLASFNDLQALVRLVEALC</sequence>
<accession>A0A0C9ZIJ1</accession>
<dbReference type="HOGENOM" id="CLU_1582407_0_0_1"/>
<name>A0A0C9ZIJ1_9AGAM</name>
<dbReference type="OrthoDB" id="5362978at2759"/>
<dbReference type="Proteomes" id="UP000054018">
    <property type="component" value="Unassembled WGS sequence"/>
</dbReference>
<keyword evidence="2" id="KW-1185">Reference proteome</keyword>
<dbReference type="EMBL" id="KN833740">
    <property type="protein sequence ID" value="KIK22332.1"/>
    <property type="molecule type" value="Genomic_DNA"/>
</dbReference>
<evidence type="ECO:0000313" key="2">
    <source>
        <dbReference type="Proteomes" id="UP000054018"/>
    </source>
</evidence>
<reference evidence="1 2" key="1">
    <citation type="submission" date="2014-04" db="EMBL/GenBank/DDBJ databases">
        <authorList>
            <consortium name="DOE Joint Genome Institute"/>
            <person name="Kuo A."/>
            <person name="Kohler A."/>
            <person name="Costa M.D."/>
            <person name="Nagy L.G."/>
            <person name="Floudas D."/>
            <person name="Copeland A."/>
            <person name="Barry K.W."/>
            <person name="Cichocki N."/>
            <person name="Veneault-Fourrey C."/>
            <person name="LaButti K."/>
            <person name="Lindquist E.A."/>
            <person name="Lipzen A."/>
            <person name="Lundell T."/>
            <person name="Morin E."/>
            <person name="Murat C."/>
            <person name="Sun H."/>
            <person name="Tunlid A."/>
            <person name="Henrissat B."/>
            <person name="Grigoriev I.V."/>
            <person name="Hibbett D.S."/>
            <person name="Martin F."/>
            <person name="Nordberg H.P."/>
            <person name="Cantor M.N."/>
            <person name="Hua S.X."/>
        </authorList>
    </citation>
    <scope>NUCLEOTIDE SEQUENCE [LARGE SCALE GENOMIC DNA]</scope>
    <source>
        <strain evidence="1 2">441</strain>
    </source>
</reference>
<dbReference type="AlphaFoldDB" id="A0A0C9ZIJ1"/>
<gene>
    <name evidence="1" type="ORF">PISMIDRAFT_680353</name>
</gene>